<evidence type="ECO:0000256" key="1">
    <source>
        <dbReference type="SAM" id="SignalP"/>
    </source>
</evidence>
<protein>
    <submittedName>
        <fullName evidence="2">Uncharacterized protein</fullName>
    </submittedName>
</protein>
<dbReference type="NCBIfam" id="NF045616">
    <property type="entry name" value="Acin_mostly_LP"/>
    <property type="match status" value="1"/>
</dbReference>
<name>A0A3D2SS54_9GAMM</name>
<feature type="signal peptide" evidence="1">
    <location>
        <begin position="1"/>
        <end position="19"/>
    </location>
</feature>
<dbReference type="AlphaFoldDB" id="A0A3D2SS54"/>
<reference evidence="2 3" key="1">
    <citation type="journal article" date="2018" name="Nat. Biotechnol.">
        <title>A standardized bacterial taxonomy based on genome phylogeny substantially revises the tree of life.</title>
        <authorList>
            <person name="Parks D.H."/>
            <person name="Chuvochina M."/>
            <person name="Waite D.W."/>
            <person name="Rinke C."/>
            <person name="Skarshewski A."/>
            <person name="Chaumeil P.A."/>
            <person name="Hugenholtz P."/>
        </authorList>
    </citation>
    <scope>NUCLEOTIDE SEQUENCE [LARGE SCALE GENOMIC DNA]</scope>
    <source>
        <strain evidence="2">UBA9669</strain>
    </source>
</reference>
<feature type="non-terminal residue" evidence="2">
    <location>
        <position position="145"/>
    </location>
</feature>
<organism evidence="2 3">
    <name type="scientific">Acinetobacter ursingii</name>
    <dbReference type="NCBI Taxonomy" id="108980"/>
    <lineage>
        <taxon>Bacteria</taxon>
        <taxon>Pseudomonadati</taxon>
        <taxon>Pseudomonadota</taxon>
        <taxon>Gammaproteobacteria</taxon>
        <taxon>Moraxellales</taxon>
        <taxon>Moraxellaceae</taxon>
        <taxon>Acinetobacter</taxon>
    </lineage>
</organism>
<evidence type="ECO:0000313" key="2">
    <source>
        <dbReference type="EMBL" id="HCK31000.1"/>
    </source>
</evidence>
<keyword evidence="1" id="KW-0732">Signal</keyword>
<comment type="caution">
    <text evidence="2">The sequence shown here is derived from an EMBL/GenBank/DDBJ whole genome shotgun (WGS) entry which is preliminary data.</text>
</comment>
<evidence type="ECO:0000313" key="3">
    <source>
        <dbReference type="Proteomes" id="UP000263596"/>
    </source>
</evidence>
<dbReference type="InterPro" id="IPR054658">
    <property type="entry name" value="Extrcyto_LP"/>
</dbReference>
<dbReference type="EMBL" id="DPVE01000225">
    <property type="protein sequence ID" value="HCK31000.1"/>
    <property type="molecule type" value="Genomic_DNA"/>
</dbReference>
<proteinExistence type="predicted"/>
<sequence>MKQKFLILLLFPLSITTQASPEKKLYATVKNNNVCVFTNDAKTQPYNNQIYLYLGHIIQGQKFRSSYNNIYKNIKMPIYENECITIDQSNFKRNIPYDIVLDMSETYSIRTCITEISGKISLKKVVDGYTCQIENKDIKKENNLF</sequence>
<dbReference type="Proteomes" id="UP000263596">
    <property type="component" value="Unassembled WGS sequence"/>
</dbReference>
<feature type="chain" id="PRO_5017760379" evidence="1">
    <location>
        <begin position="20"/>
        <end position="145"/>
    </location>
</feature>
<accession>A0A3D2SS54</accession>
<gene>
    <name evidence="2" type="ORF">DHW29_12985</name>
</gene>